<organism evidence="5 6">
    <name type="scientific">Hymenobacter volaticus</name>
    <dbReference type="NCBI Taxonomy" id="2932254"/>
    <lineage>
        <taxon>Bacteria</taxon>
        <taxon>Pseudomonadati</taxon>
        <taxon>Bacteroidota</taxon>
        <taxon>Cytophagia</taxon>
        <taxon>Cytophagales</taxon>
        <taxon>Hymenobacteraceae</taxon>
        <taxon>Hymenobacter</taxon>
    </lineage>
</organism>
<evidence type="ECO:0000313" key="6">
    <source>
        <dbReference type="Proteomes" id="UP000830401"/>
    </source>
</evidence>
<evidence type="ECO:0000256" key="3">
    <source>
        <dbReference type="SAM" id="SignalP"/>
    </source>
</evidence>
<gene>
    <name evidence="5" type="ORF">MUN86_22140</name>
</gene>
<feature type="domain" description="TPM" evidence="4">
    <location>
        <begin position="47"/>
        <end position="168"/>
    </location>
</feature>
<protein>
    <submittedName>
        <fullName evidence="5">TPM domain-containing protein</fullName>
    </submittedName>
</protein>
<feature type="signal peptide" evidence="3">
    <location>
        <begin position="1"/>
        <end position="23"/>
    </location>
</feature>
<dbReference type="EMBL" id="CP095061">
    <property type="protein sequence ID" value="UOQ66160.1"/>
    <property type="molecule type" value="Genomic_DNA"/>
</dbReference>
<name>A0ABY4G5I0_9BACT</name>
<feature type="compositionally biased region" description="Low complexity" evidence="1">
    <location>
        <begin position="279"/>
        <end position="293"/>
    </location>
</feature>
<evidence type="ECO:0000256" key="2">
    <source>
        <dbReference type="SAM" id="Phobius"/>
    </source>
</evidence>
<proteinExistence type="predicted"/>
<feature type="compositionally biased region" description="Acidic residues" evidence="1">
    <location>
        <begin position="451"/>
        <end position="460"/>
    </location>
</feature>
<feature type="region of interest" description="Disordered" evidence="1">
    <location>
        <begin position="171"/>
        <end position="236"/>
    </location>
</feature>
<feature type="compositionally biased region" description="Low complexity" evidence="1">
    <location>
        <begin position="183"/>
        <end position="206"/>
    </location>
</feature>
<dbReference type="RefSeq" id="WP_245120138.1">
    <property type="nucleotide sequence ID" value="NZ_CP095061.1"/>
</dbReference>
<keyword evidence="2" id="KW-1133">Transmembrane helix</keyword>
<keyword evidence="2" id="KW-0812">Transmembrane</keyword>
<dbReference type="Pfam" id="PF04536">
    <property type="entry name" value="TPM_phosphatase"/>
    <property type="match status" value="1"/>
</dbReference>
<feature type="transmembrane region" description="Helical" evidence="2">
    <location>
        <begin position="238"/>
        <end position="259"/>
    </location>
</feature>
<evidence type="ECO:0000256" key="1">
    <source>
        <dbReference type="SAM" id="MobiDB-lite"/>
    </source>
</evidence>
<accession>A0ABY4G5I0</accession>
<keyword evidence="6" id="KW-1185">Reference proteome</keyword>
<evidence type="ECO:0000259" key="4">
    <source>
        <dbReference type="Pfam" id="PF04536"/>
    </source>
</evidence>
<dbReference type="PANTHER" id="PTHR30373">
    <property type="entry name" value="UPF0603 PROTEIN YGCG"/>
    <property type="match status" value="1"/>
</dbReference>
<feature type="region of interest" description="Disordered" evidence="1">
    <location>
        <begin position="279"/>
        <end position="313"/>
    </location>
</feature>
<dbReference type="PANTHER" id="PTHR30373:SF2">
    <property type="entry name" value="UPF0603 PROTEIN YGCG"/>
    <property type="match status" value="1"/>
</dbReference>
<evidence type="ECO:0000313" key="5">
    <source>
        <dbReference type="EMBL" id="UOQ66160.1"/>
    </source>
</evidence>
<feature type="region of interest" description="Disordered" evidence="1">
    <location>
        <begin position="361"/>
        <end position="460"/>
    </location>
</feature>
<feature type="compositionally biased region" description="Polar residues" evidence="1">
    <location>
        <begin position="207"/>
        <end position="236"/>
    </location>
</feature>
<feature type="chain" id="PRO_5046407257" evidence="3">
    <location>
        <begin position="24"/>
        <end position="460"/>
    </location>
</feature>
<reference evidence="5" key="1">
    <citation type="submission" date="2022-04" db="EMBL/GenBank/DDBJ databases">
        <title>Hymenobacter sp. isolated from the air.</title>
        <authorList>
            <person name="Won M."/>
            <person name="Lee C.-M."/>
            <person name="Woen H.-Y."/>
            <person name="Kwon S.-W."/>
        </authorList>
    </citation>
    <scope>NUCLEOTIDE SEQUENCE</scope>
    <source>
        <strain evidence="5">5420S-77</strain>
    </source>
</reference>
<feature type="compositionally biased region" description="Low complexity" evidence="1">
    <location>
        <begin position="380"/>
        <end position="397"/>
    </location>
</feature>
<sequence>MHRFLFLLLLLSSAELSAPASVAAQSESAAASTAEGLPARPSPFRFVTDEAKLLSPADAKTLESGLRRYADNTGTQIVVVTVPTLGGRTVADYGRALGQAWGVGQREKNNGIVVLLSGQERKVTIQPGSGLQSVITPEVTARVINDQMTPSFKQGKYFAGIRTGLNTLMLAANPESNPNKNQPATTTAPATASGAAAGTGAAASSSNLNTDGLASTDNTPASEPFTPQSTVPAPQSSGLGIGTLAIGALLIGGVIWVLVRLFRRKSQAAAVPGNAPDFYGNGNLPNNPTGNYNRGNVPPQQQGPDFYGNRGPNMGGNGYGGGMGNSMGGGMGSGMGGILATGAAAAAGAYLGNRMASGGHDESGNSMMGHNGAPSSLDPGATGLAGAAGTAGGASSADEFPAFGGASTNDAAPDYFSQDDSNNSSPDYFSSDDNSSYDDMSSDDTGGGGFDSDDDNSGSW</sequence>
<dbReference type="InterPro" id="IPR007621">
    <property type="entry name" value="TPM_dom"/>
</dbReference>
<keyword evidence="3" id="KW-0732">Signal</keyword>
<dbReference type="Gene3D" id="3.10.310.50">
    <property type="match status" value="1"/>
</dbReference>
<keyword evidence="2" id="KW-0472">Membrane</keyword>
<dbReference type="Proteomes" id="UP000830401">
    <property type="component" value="Chromosome"/>
</dbReference>
<feature type="compositionally biased region" description="Low complexity" evidence="1">
    <location>
        <begin position="419"/>
        <end position="439"/>
    </location>
</feature>